<dbReference type="Gene3D" id="2.40.50.100">
    <property type="match status" value="1"/>
</dbReference>
<dbReference type="PANTHER" id="PTHR30469">
    <property type="entry name" value="MULTIDRUG RESISTANCE PROTEIN MDTA"/>
    <property type="match status" value="1"/>
</dbReference>
<keyword evidence="3" id="KW-1185">Reference proteome</keyword>
<name>A0ABW7I6L3_9RHOB</name>
<dbReference type="RefSeq" id="WP_377172827.1">
    <property type="nucleotide sequence ID" value="NZ_JBHTJC010000005.1"/>
</dbReference>
<dbReference type="NCBIfam" id="TIGR01730">
    <property type="entry name" value="RND_mfp"/>
    <property type="match status" value="1"/>
</dbReference>
<evidence type="ECO:0000313" key="2">
    <source>
        <dbReference type="EMBL" id="MFH0253549.1"/>
    </source>
</evidence>
<protein>
    <submittedName>
        <fullName evidence="2">Efflux RND transporter periplasmic adaptor subunit</fullName>
    </submittedName>
</protein>
<gene>
    <name evidence="2" type="ORF">ACGRVM_06580</name>
</gene>
<sequence>MPSSFSKTLRPVAKVSGRVLLTGIVLCVAAALLIGGRGLLAARAEAVETPDAAPASPVAVARIVMEDGHEIMRRFSGQIEARQRTGLSFEQAGTIAEVLVREGEAVTAGQVVARLDTRLPEAERDRLLAMRESMAAQVELARRTNERQAELRTRGFASDQRVDDTGLTLARLEAERTSIDAALAANEIVLAKAELRAPFAGTILTRTLDAGAIAAPGAPVVTLTEAAPPRFHVGLDPALAARLAPGQKAVIDVSGSRLGGVLAGLAPSLDPVTRSRMAFFEIEAGDMPPDGSTGELLIAERVADAGAWVPLSALRQGPKGTWSLLTVRDGTVGIEAAEILHLDADRAYVQGTFEDGAVYLPTGTHRVVPGQAVTAEESTAWAR</sequence>
<comment type="similarity">
    <text evidence="1">Belongs to the membrane fusion protein (MFP) (TC 8.A.1) family.</text>
</comment>
<dbReference type="Proteomes" id="UP001607157">
    <property type="component" value="Unassembled WGS sequence"/>
</dbReference>
<proteinExistence type="inferred from homology"/>
<dbReference type="SUPFAM" id="SSF111369">
    <property type="entry name" value="HlyD-like secretion proteins"/>
    <property type="match status" value="1"/>
</dbReference>
<dbReference type="InterPro" id="IPR006143">
    <property type="entry name" value="RND_pump_MFP"/>
</dbReference>
<dbReference type="PANTHER" id="PTHR30469:SF11">
    <property type="entry name" value="BLL4320 PROTEIN"/>
    <property type="match status" value="1"/>
</dbReference>
<dbReference type="Gene3D" id="2.40.30.170">
    <property type="match status" value="1"/>
</dbReference>
<dbReference type="Gene3D" id="1.10.287.470">
    <property type="entry name" value="Helix hairpin bin"/>
    <property type="match status" value="1"/>
</dbReference>
<organism evidence="2 3">
    <name type="scientific">Roseovarius aquimarinus</name>
    <dbReference type="NCBI Taxonomy" id="1229156"/>
    <lineage>
        <taxon>Bacteria</taxon>
        <taxon>Pseudomonadati</taxon>
        <taxon>Pseudomonadota</taxon>
        <taxon>Alphaproteobacteria</taxon>
        <taxon>Rhodobacterales</taxon>
        <taxon>Roseobacteraceae</taxon>
        <taxon>Roseovarius</taxon>
    </lineage>
</organism>
<reference evidence="2 3" key="1">
    <citation type="submission" date="2024-10" db="EMBL/GenBank/DDBJ databases">
        <authorList>
            <person name="Yang X.-N."/>
        </authorList>
    </citation>
    <scope>NUCLEOTIDE SEQUENCE [LARGE SCALE GENOMIC DNA]</scope>
    <source>
        <strain evidence="2 3">CAU 1059</strain>
    </source>
</reference>
<comment type="caution">
    <text evidence="2">The sequence shown here is derived from an EMBL/GenBank/DDBJ whole genome shotgun (WGS) entry which is preliminary data.</text>
</comment>
<dbReference type="EMBL" id="JBIHMM010000001">
    <property type="protein sequence ID" value="MFH0253549.1"/>
    <property type="molecule type" value="Genomic_DNA"/>
</dbReference>
<evidence type="ECO:0000256" key="1">
    <source>
        <dbReference type="ARBA" id="ARBA00009477"/>
    </source>
</evidence>
<accession>A0ABW7I6L3</accession>
<evidence type="ECO:0000313" key="3">
    <source>
        <dbReference type="Proteomes" id="UP001607157"/>
    </source>
</evidence>